<evidence type="ECO:0000313" key="2">
    <source>
        <dbReference type="Proteomes" id="UP000036356"/>
    </source>
</evidence>
<keyword evidence="2" id="KW-1185">Reference proteome</keyword>
<gene>
    <name evidence="1" type="ORF">DEAC_c26270</name>
</gene>
<proteinExistence type="predicted"/>
<dbReference type="Pfam" id="PF05742">
    <property type="entry name" value="TANGO2"/>
    <property type="match status" value="1"/>
</dbReference>
<dbReference type="AlphaFoldDB" id="A0A0J1FPS5"/>
<evidence type="ECO:0000313" key="1">
    <source>
        <dbReference type="EMBL" id="KLU65490.1"/>
    </source>
</evidence>
<dbReference type="STRING" id="476652.DEAC_c26270"/>
<dbReference type="Proteomes" id="UP000036356">
    <property type="component" value="Unassembled WGS sequence"/>
</dbReference>
<name>A0A0J1FPS5_9FIRM</name>
<dbReference type="InterPro" id="IPR008551">
    <property type="entry name" value="TANGO2"/>
</dbReference>
<dbReference type="PANTHER" id="PTHR17985:SF8">
    <property type="entry name" value="TRANSPORT AND GOLGI ORGANIZATION PROTEIN 2 HOMOLOG"/>
    <property type="match status" value="1"/>
</dbReference>
<protein>
    <recommendedName>
        <fullName evidence="3">NRDE family protein</fullName>
    </recommendedName>
</protein>
<dbReference type="PATRIC" id="fig|476652.3.peg.2748"/>
<sequence>MCLIIFAYDILPDYHLVLAANRDEFYNRPTAAANFWEPESKILAGQDLEMLGTWMGITRAGRFAALTNFRDPASQIKNPRSRGFLVRDFLRSEEPPQRYLENVNHTQSLYNPFNLLAGDLSCLMYFSNQGPVVRDLKPGYYGLSNHFLDTPWPKVQKSKDALINYLELNPEGLIAPESLFEILADTNPAQDEELPDTGISRDREKILSPIFIAGKDYGTRSSTVLLLDRKQNVFFQERSFYGNSKSWREVIYQFKLDT</sequence>
<accession>A0A0J1FPS5</accession>
<dbReference type="RefSeq" id="WP_047810454.1">
    <property type="nucleotide sequence ID" value="NZ_LDZY01000008.1"/>
</dbReference>
<organism evidence="1 2">
    <name type="scientific">Desulfosporosinus acididurans</name>
    <dbReference type="NCBI Taxonomy" id="476652"/>
    <lineage>
        <taxon>Bacteria</taxon>
        <taxon>Bacillati</taxon>
        <taxon>Bacillota</taxon>
        <taxon>Clostridia</taxon>
        <taxon>Eubacteriales</taxon>
        <taxon>Desulfitobacteriaceae</taxon>
        <taxon>Desulfosporosinus</taxon>
    </lineage>
</organism>
<evidence type="ECO:0008006" key="3">
    <source>
        <dbReference type="Google" id="ProtNLM"/>
    </source>
</evidence>
<reference evidence="1 2" key="1">
    <citation type="submission" date="2015-06" db="EMBL/GenBank/DDBJ databases">
        <title>Draft genome of the moderately acidophilic sulfate reducer Candidatus Desulfosporosinus acididurans strain M1.</title>
        <authorList>
            <person name="Poehlein A."/>
            <person name="Petzsch P."/>
            <person name="Johnson B.D."/>
            <person name="Schloemann M."/>
            <person name="Daniel R."/>
            <person name="Muehling M."/>
        </authorList>
    </citation>
    <scope>NUCLEOTIDE SEQUENCE [LARGE SCALE GENOMIC DNA]</scope>
    <source>
        <strain evidence="1 2">M1</strain>
    </source>
</reference>
<comment type="caution">
    <text evidence="1">The sequence shown here is derived from an EMBL/GenBank/DDBJ whole genome shotgun (WGS) entry which is preliminary data.</text>
</comment>
<dbReference type="PANTHER" id="PTHR17985">
    <property type="entry name" value="SER/THR-RICH PROTEIN T10 IN DGCR REGION"/>
    <property type="match status" value="1"/>
</dbReference>
<dbReference type="EMBL" id="LDZY01000008">
    <property type="protein sequence ID" value="KLU65490.1"/>
    <property type="molecule type" value="Genomic_DNA"/>
</dbReference>
<dbReference type="Gene3D" id="3.60.60.10">
    <property type="entry name" value="Penicillin V Acylase, Chain A"/>
    <property type="match status" value="1"/>
</dbReference>